<keyword evidence="7" id="KW-1185">Reference proteome</keyword>
<dbReference type="Pfam" id="PF00126">
    <property type="entry name" value="HTH_1"/>
    <property type="match status" value="1"/>
</dbReference>
<dbReference type="AlphaFoldDB" id="A0A928V4Q4"/>
<dbReference type="InterPro" id="IPR036390">
    <property type="entry name" value="WH_DNA-bd_sf"/>
</dbReference>
<keyword evidence="3" id="KW-0238">DNA-binding</keyword>
<dbReference type="Gene3D" id="1.10.10.10">
    <property type="entry name" value="Winged helix-like DNA-binding domain superfamily/Winged helix DNA-binding domain"/>
    <property type="match status" value="1"/>
</dbReference>
<evidence type="ECO:0000313" key="6">
    <source>
        <dbReference type="EMBL" id="MBE8716089.1"/>
    </source>
</evidence>
<comment type="similarity">
    <text evidence="1">Belongs to the LysR transcriptional regulatory family.</text>
</comment>
<gene>
    <name evidence="6" type="ORF">C4F51_02675</name>
</gene>
<evidence type="ECO:0000256" key="3">
    <source>
        <dbReference type="ARBA" id="ARBA00023125"/>
    </source>
</evidence>
<dbReference type="SUPFAM" id="SSF53850">
    <property type="entry name" value="Periplasmic binding protein-like II"/>
    <property type="match status" value="1"/>
</dbReference>
<dbReference type="GO" id="GO:0003700">
    <property type="term" value="F:DNA-binding transcription factor activity"/>
    <property type="evidence" value="ECO:0007669"/>
    <property type="project" value="InterPro"/>
</dbReference>
<keyword evidence="4" id="KW-0804">Transcription</keyword>
<dbReference type="SUPFAM" id="SSF46785">
    <property type="entry name" value="Winged helix' DNA-binding domain"/>
    <property type="match status" value="1"/>
</dbReference>
<dbReference type="GO" id="GO:0006351">
    <property type="term" value="P:DNA-templated transcription"/>
    <property type="evidence" value="ECO:0007669"/>
    <property type="project" value="TreeGrafter"/>
</dbReference>
<feature type="domain" description="HTH lysR-type" evidence="5">
    <location>
        <begin position="4"/>
        <end position="61"/>
    </location>
</feature>
<reference evidence="6" key="1">
    <citation type="submission" date="2018-07" db="EMBL/GenBank/DDBJ databases">
        <title>Genome assembly of strain Ka43.</title>
        <authorList>
            <person name="Kukolya J."/>
            <person name="Nagy I."/>
            <person name="Horvath B."/>
            <person name="Toth A."/>
        </authorList>
    </citation>
    <scope>NUCLEOTIDE SEQUENCE</scope>
    <source>
        <strain evidence="6">KB43</strain>
    </source>
</reference>
<dbReference type="InterPro" id="IPR000847">
    <property type="entry name" value="LysR_HTH_N"/>
</dbReference>
<proteinExistence type="inferred from homology"/>
<dbReference type="InterPro" id="IPR058163">
    <property type="entry name" value="LysR-type_TF_proteobact-type"/>
</dbReference>
<evidence type="ECO:0000313" key="7">
    <source>
        <dbReference type="Proteomes" id="UP000652567"/>
    </source>
</evidence>
<dbReference type="FunFam" id="1.10.10.10:FF:000001">
    <property type="entry name" value="LysR family transcriptional regulator"/>
    <property type="match status" value="1"/>
</dbReference>
<keyword evidence="2" id="KW-0805">Transcription regulation</keyword>
<dbReference type="FunFam" id="3.40.190.290:FF:000012">
    <property type="entry name" value="Transcriptional regulator, LysR family"/>
    <property type="match status" value="1"/>
</dbReference>
<dbReference type="PRINTS" id="PR00039">
    <property type="entry name" value="HTHLYSR"/>
</dbReference>
<dbReference type="Pfam" id="PF03466">
    <property type="entry name" value="LysR_substrate"/>
    <property type="match status" value="1"/>
</dbReference>
<accession>A0A928V4Q4</accession>
<dbReference type="EMBL" id="PRDL01000001">
    <property type="protein sequence ID" value="MBE8716089.1"/>
    <property type="molecule type" value="Genomic_DNA"/>
</dbReference>
<dbReference type="PROSITE" id="PS50931">
    <property type="entry name" value="HTH_LYSR"/>
    <property type="match status" value="1"/>
</dbReference>
<evidence type="ECO:0000256" key="2">
    <source>
        <dbReference type="ARBA" id="ARBA00023015"/>
    </source>
</evidence>
<dbReference type="Proteomes" id="UP000652567">
    <property type="component" value="Unassembled WGS sequence"/>
</dbReference>
<evidence type="ECO:0000256" key="4">
    <source>
        <dbReference type="ARBA" id="ARBA00023163"/>
    </source>
</evidence>
<protein>
    <submittedName>
        <fullName evidence="6">LysR family transcriptional regulator</fullName>
    </submittedName>
</protein>
<sequence>MAKPTLNDLQAFATIAQERSFARAAAQLGLSRSALSHKIRTLEKQLGVQLLIRTTRSVSTTEAGARLLGVIGSRINEIEEELGSLSATRARPAGTVRITANDHSIQTTLWPRLLPLLQKYPEIRIEFSADYGLTDIAANQFNAGVRLGDSIDKDMIAVRIAPDMCMAVGAAPGYLKTRLPPATPGELTGFSCINLRLPTYGGLYAWEFEKEGHELNVRVQGQVTFNNVYLMLKAAIDGVGLVYAPRDLLEPYFSSGELLPLLDDWWATFPGYHIYYTSRHQVSPALSLVIDALRYQSPLINP</sequence>
<dbReference type="GO" id="GO:0043565">
    <property type="term" value="F:sequence-specific DNA binding"/>
    <property type="evidence" value="ECO:0007669"/>
    <property type="project" value="TreeGrafter"/>
</dbReference>
<evidence type="ECO:0000259" key="5">
    <source>
        <dbReference type="PROSITE" id="PS50931"/>
    </source>
</evidence>
<comment type="caution">
    <text evidence="6">The sequence shown here is derived from an EMBL/GenBank/DDBJ whole genome shotgun (WGS) entry which is preliminary data.</text>
</comment>
<dbReference type="PANTHER" id="PTHR30537:SF1">
    <property type="entry name" value="HTH-TYPE TRANSCRIPTIONAL REGULATOR PGRR"/>
    <property type="match status" value="1"/>
</dbReference>
<dbReference type="CDD" id="cd08474">
    <property type="entry name" value="PBP2_CrgA_like_5"/>
    <property type="match status" value="1"/>
</dbReference>
<organism evidence="6 7">
    <name type="scientific">Cellvibrio polysaccharolyticus</name>
    <dbReference type="NCBI Taxonomy" id="2082724"/>
    <lineage>
        <taxon>Bacteria</taxon>
        <taxon>Pseudomonadati</taxon>
        <taxon>Pseudomonadota</taxon>
        <taxon>Gammaproteobacteria</taxon>
        <taxon>Cellvibrionales</taxon>
        <taxon>Cellvibrionaceae</taxon>
        <taxon>Cellvibrio</taxon>
    </lineage>
</organism>
<dbReference type="Gene3D" id="3.40.190.290">
    <property type="match status" value="1"/>
</dbReference>
<dbReference type="RefSeq" id="WP_193906919.1">
    <property type="nucleotide sequence ID" value="NZ_PRDL01000001.1"/>
</dbReference>
<evidence type="ECO:0000256" key="1">
    <source>
        <dbReference type="ARBA" id="ARBA00009437"/>
    </source>
</evidence>
<dbReference type="PANTHER" id="PTHR30537">
    <property type="entry name" value="HTH-TYPE TRANSCRIPTIONAL REGULATOR"/>
    <property type="match status" value="1"/>
</dbReference>
<dbReference type="InterPro" id="IPR036388">
    <property type="entry name" value="WH-like_DNA-bd_sf"/>
</dbReference>
<name>A0A928V4Q4_9GAMM</name>
<dbReference type="InterPro" id="IPR005119">
    <property type="entry name" value="LysR_subst-bd"/>
</dbReference>